<dbReference type="InterPro" id="IPR013096">
    <property type="entry name" value="Cupin_2"/>
</dbReference>
<keyword evidence="4" id="KW-1185">Reference proteome</keyword>
<sequence length="340" mass="37138">MPTTILAADIQSAIENTQGATQMTLSARQFSLAQIGALTAKGDLENLKSAVNTALNNGLTINEIQDAMVQLYAYTGFPRSLNALGVLSQMVKARQEKGIKTERGKTATLLPTNTHMLALGTETQTALVGQKVDLSALSPDIDRYLKTHLFGDIFASDLLTWQEREIVTVAALNQLSGVESQLNAHIGISKKNGVTDEQIATIQNVLVPTLSQFPIGQSNDAYAQYFSGKSYLSPISTEQVKIYNVTFEPTVRNNWHIHHATKGGGQMLIVTAGRGYYQEWGKPARELKAGDVVNIPANVKHWHGAATDSWFQHLAVEVDGENTSNEWLEPVSDEDYGKLK</sequence>
<organism evidence="3 4">
    <name type="scientific">Actinobacillus ureae ATCC 25976</name>
    <dbReference type="NCBI Taxonomy" id="887324"/>
    <lineage>
        <taxon>Bacteria</taxon>
        <taxon>Pseudomonadati</taxon>
        <taxon>Pseudomonadota</taxon>
        <taxon>Gammaproteobacteria</taxon>
        <taxon>Pasteurellales</taxon>
        <taxon>Pasteurellaceae</taxon>
        <taxon>Actinobacillus</taxon>
    </lineage>
</organism>
<proteinExistence type="predicted"/>
<dbReference type="HOGENOM" id="CLU_064450_0_0_6"/>
<dbReference type="CDD" id="cd02233">
    <property type="entry name" value="cupin_HNL-like"/>
    <property type="match status" value="1"/>
</dbReference>
<dbReference type="SUPFAM" id="SSF69118">
    <property type="entry name" value="AhpD-like"/>
    <property type="match status" value="1"/>
</dbReference>
<evidence type="ECO:0000259" key="1">
    <source>
        <dbReference type="Pfam" id="PF02627"/>
    </source>
</evidence>
<dbReference type="InterPro" id="IPR047263">
    <property type="entry name" value="HNL-like_cupin"/>
</dbReference>
<evidence type="ECO:0000259" key="2">
    <source>
        <dbReference type="Pfam" id="PF07883"/>
    </source>
</evidence>
<feature type="domain" description="Cupin type-2" evidence="2">
    <location>
        <begin position="245"/>
        <end position="309"/>
    </location>
</feature>
<dbReference type="InterPro" id="IPR011051">
    <property type="entry name" value="RmlC_Cupin_sf"/>
</dbReference>
<reference evidence="3 4" key="1">
    <citation type="submission" date="2011-01" db="EMBL/GenBank/DDBJ databases">
        <authorList>
            <person name="Muzny D."/>
            <person name="Qin X."/>
            <person name="Deng J."/>
            <person name="Jiang H."/>
            <person name="Liu Y."/>
            <person name="Qu J."/>
            <person name="Song X.-Z."/>
            <person name="Zhang L."/>
            <person name="Thornton R."/>
            <person name="Coyle M."/>
            <person name="Francisco L."/>
            <person name="Jackson L."/>
            <person name="Javaid M."/>
            <person name="Korchina V."/>
            <person name="Kovar C."/>
            <person name="Mata R."/>
            <person name="Mathew T."/>
            <person name="Ngo R."/>
            <person name="Nguyen L."/>
            <person name="Nguyen N."/>
            <person name="Okwuonu G."/>
            <person name="Ongeri F."/>
            <person name="Pham C."/>
            <person name="Simmons D."/>
            <person name="Wilczek-Boney K."/>
            <person name="Hale W."/>
            <person name="Jakkamsetti A."/>
            <person name="Pham P."/>
            <person name="Ruth R."/>
            <person name="San Lucas F."/>
            <person name="Warren J."/>
            <person name="Zhang J."/>
            <person name="Zhao Z."/>
            <person name="Zhou C."/>
            <person name="Zhu D."/>
            <person name="Lee S."/>
            <person name="Bess C."/>
            <person name="Blankenburg K."/>
            <person name="Forbes L."/>
            <person name="Fu Q."/>
            <person name="Gubbala S."/>
            <person name="Hirani K."/>
            <person name="Jayaseelan J.C."/>
            <person name="Lara F."/>
            <person name="Munidasa M."/>
            <person name="Palculict T."/>
            <person name="Patil S."/>
            <person name="Pu L.-L."/>
            <person name="Saada N."/>
            <person name="Tang L."/>
            <person name="Weissenberger G."/>
            <person name="Zhu Y."/>
            <person name="Hemphill L."/>
            <person name="Shang Y."/>
            <person name="Youmans B."/>
            <person name="Ayvaz T."/>
            <person name="Ross M."/>
            <person name="Santibanez J."/>
            <person name="Aqrawi P."/>
            <person name="Gross S."/>
            <person name="Joshi V."/>
            <person name="Fowler G."/>
            <person name="Nazareth L."/>
            <person name="Reid J."/>
            <person name="Worley K."/>
            <person name="Petrosino J."/>
            <person name="Highlander S."/>
            <person name="Gibbs R."/>
        </authorList>
    </citation>
    <scope>NUCLEOTIDE SEQUENCE [LARGE SCALE GENOMIC DNA]</scope>
    <source>
        <strain evidence="3 4">ATCC 25976</strain>
    </source>
</reference>
<dbReference type="Proteomes" id="UP000005467">
    <property type="component" value="Unassembled WGS sequence"/>
</dbReference>
<protein>
    <submittedName>
        <fullName evidence="3">Cupin domain protein</fullName>
    </submittedName>
</protein>
<gene>
    <name evidence="3" type="ORF">HMPREF0027_0497</name>
</gene>
<dbReference type="Pfam" id="PF07883">
    <property type="entry name" value="Cupin_2"/>
    <property type="match status" value="1"/>
</dbReference>
<dbReference type="PANTHER" id="PTHR43698">
    <property type="entry name" value="RIBD C-TERMINAL DOMAIN CONTAINING PROTEIN"/>
    <property type="match status" value="1"/>
</dbReference>
<dbReference type="GO" id="GO:0051920">
    <property type="term" value="F:peroxiredoxin activity"/>
    <property type="evidence" value="ECO:0007669"/>
    <property type="project" value="InterPro"/>
</dbReference>
<name>E8KF80_9PAST</name>
<dbReference type="InterPro" id="IPR003779">
    <property type="entry name" value="CMD-like"/>
</dbReference>
<comment type="caution">
    <text evidence="3">The sequence shown here is derived from an EMBL/GenBank/DDBJ whole genome shotgun (WGS) entry which is preliminary data.</text>
</comment>
<dbReference type="Pfam" id="PF02627">
    <property type="entry name" value="CMD"/>
    <property type="match status" value="2"/>
</dbReference>
<accession>E8KF80</accession>
<evidence type="ECO:0000313" key="4">
    <source>
        <dbReference type="Proteomes" id="UP000005467"/>
    </source>
</evidence>
<dbReference type="PANTHER" id="PTHR43698:SF1">
    <property type="entry name" value="BLL4564 PROTEIN"/>
    <property type="match status" value="1"/>
</dbReference>
<dbReference type="InterPro" id="IPR029032">
    <property type="entry name" value="AhpD-like"/>
</dbReference>
<dbReference type="AlphaFoldDB" id="E8KF80"/>
<dbReference type="RefSeq" id="WP_005621874.1">
    <property type="nucleotide sequence ID" value="NZ_GL831080.1"/>
</dbReference>
<dbReference type="SUPFAM" id="SSF51182">
    <property type="entry name" value="RmlC-like cupins"/>
    <property type="match status" value="1"/>
</dbReference>
<feature type="domain" description="Carboxymuconolactone decarboxylase-like" evidence="1">
    <location>
        <begin position="139"/>
        <end position="208"/>
    </location>
</feature>
<feature type="domain" description="Carboxymuconolactone decarboxylase-like" evidence="1">
    <location>
        <begin position="13"/>
        <end position="87"/>
    </location>
</feature>
<dbReference type="Gene3D" id="2.60.120.10">
    <property type="entry name" value="Jelly Rolls"/>
    <property type="match status" value="1"/>
</dbReference>
<dbReference type="EMBL" id="AEVG01000034">
    <property type="protein sequence ID" value="EFX92423.1"/>
    <property type="molecule type" value="Genomic_DNA"/>
</dbReference>
<evidence type="ECO:0000313" key="3">
    <source>
        <dbReference type="EMBL" id="EFX92423.1"/>
    </source>
</evidence>
<dbReference type="InterPro" id="IPR014710">
    <property type="entry name" value="RmlC-like_jellyroll"/>
</dbReference>
<dbReference type="Gene3D" id="1.20.1290.10">
    <property type="entry name" value="AhpD-like"/>
    <property type="match status" value="1"/>
</dbReference>